<sequence>MPNDNMPKHVAIIMDGNGRWAKKRLFPRTAGHKAAVKSVRAAIEFAVEKKIQILTLFAFGRENWLRPQEEVDTLMMLFSEVLVNEVAMMQDNNVRLHVVGDRSRLSHEVVNNISNAEKETAHCSGLQLNVAIDYSGQWEVLTAAKKLLQQLQSGILKADEIDQISEEDFSACLIKEIQTPIDLLIRTSGEKRISNFMIWQLSYAELYFCDKYWPDFSKKDFKLALDEYQKRTRRFGKTDEQMKGKV</sequence>
<comment type="function">
    <text evidence="2">Catalyzes the sequential condensation of isopentenyl diphosphate (IPP) with (2E,6E)-farnesyl diphosphate (E,E-FPP) to yield (2Z,6Z,10Z,14Z,18Z,22Z,26Z,30Z,34E,38E)-undecaprenyl diphosphate (di-trans,octa-cis-UPP). UPP is the precursor of glycosyl carrier lipid in the biosynthesis of bacterial cell wall polysaccharide components such as peptidoglycan and lipopolysaccharide.</text>
</comment>
<keyword evidence="1 2" id="KW-0808">Transferase</keyword>
<dbReference type="Gene3D" id="3.40.1180.10">
    <property type="entry name" value="Decaprenyl diphosphate synthase-like"/>
    <property type="match status" value="1"/>
</dbReference>
<dbReference type="Pfam" id="PF01255">
    <property type="entry name" value="Prenyltransf"/>
    <property type="match status" value="1"/>
</dbReference>
<dbReference type="GO" id="GO:0005829">
    <property type="term" value="C:cytosol"/>
    <property type="evidence" value="ECO:0007669"/>
    <property type="project" value="TreeGrafter"/>
</dbReference>
<dbReference type="InterPro" id="IPR001441">
    <property type="entry name" value="UPP_synth-like"/>
</dbReference>
<comment type="catalytic activity">
    <reaction evidence="2">
        <text>8 isopentenyl diphosphate + (2E,6E)-farnesyl diphosphate = di-trans,octa-cis-undecaprenyl diphosphate + 8 diphosphate</text>
        <dbReference type="Rhea" id="RHEA:27551"/>
        <dbReference type="ChEBI" id="CHEBI:33019"/>
        <dbReference type="ChEBI" id="CHEBI:58405"/>
        <dbReference type="ChEBI" id="CHEBI:128769"/>
        <dbReference type="ChEBI" id="CHEBI:175763"/>
        <dbReference type="EC" id="2.5.1.31"/>
    </reaction>
</comment>
<keyword evidence="2" id="KW-0573">Peptidoglycan synthesis</keyword>
<dbReference type="HAMAP" id="MF_01139">
    <property type="entry name" value="ISPT"/>
    <property type="match status" value="1"/>
</dbReference>
<dbReference type="GO" id="GO:0009252">
    <property type="term" value="P:peptidoglycan biosynthetic process"/>
    <property type="evidence" value="ECO:0007669"/>
    <property type="project" value="UniProtKB-UniRule"/>
</dbReference>
<evidence type="ECO:0000313" key="4">
    <source>
        <dbReference type="Proteomes" id="UP000636949"/>
    </source>
</evidence>
<feature type="binding site" evidence="2">
    <location>
        <position position="66"/>
    </location>
    <ligand>
        <name>substrate</name>
    </ligand>
</feature>
<dbReference type="SUPFAM" id="SSF64005">
    <property type="entry name" value="Undecaprenyl diphosphate synthase"/>
    <property type="match status" value="1"/>
</dbReference>
<dbReference type="EC" id="2.5.1.31" evidence="2"/>
<comment type="similarity">
    <text evidence="2">Belongs to the UPP synthase family.</text>
</comment>
<proteinExistence type="inferred from homology"/>
<reference evidence="3" key="1">
    <citation type="journal article" date="2014" name="Int. J. Syst. Evol. Microbiol.">
        <title>Complete genome sequence of Corynebacterium casei LMG S-19264T (=DSM 44701T), isolated from a smear-ripened cheese.</title>
        <authorList>
            <consortium name="US DOE Joint Genome Institute (JGI-PGF)"/>
            <person name="Walter F."/>
            <person name="Albersmeier A."/>
            <person name="Kalinowski J."/>
            <person name="Ruckert C."/>
        </authorList>
    </citation>
    <scope>NUCLEOTIDE SEQUENCE</scope>
    <source>
        <strain evidence="3">CGMCC 1.15758</strain>
    </source>
</reference>
<feature type="binding site" evidence="2">
    <location>
        <position position="28"/>
    </location>
    <ligand>
        <name>substrate</name>
    </ligand>
</feature>
<feature type="binding site" evidence="2">
    <location>
        <position position="205"/>
    </location>
    <ligand>
        <name>Mg(2+)</name>
        <dbReference type="ChEBI" id="CHEBI:18420"/>
    </ligand>
</feature>
<dbReference type="CDD" id="cd00475">
    <property type="entry name" value="Cis_IPPS"/>
    <property type="match status" value="1"/>
</dbReference>
<feature type="binding site" evidence="2">
    <location>
        <position position="32"/>
    </location>
    <ligand>
        <name>substrate</name>
    </ligand>
</feature>
<feature type="binding site" evidence="2">
    <location>
        <begin position="192"/>
        <end position="194"/>
    </location>
    <ligand>
        <name>substrate</name>
    </ligand>
</feature>
<feature type="active site" evidence="2">
    <location>
        <position position="15"/>
    </location>
</feature>
<protein>
    <recommendedName>
        <fullName evidence="2">Ditrans,polycis-undecaprenyl-diphosphate synthase ((2E,6E)-farnesyl-diphosphate specific)</fullName>
        <ecNumber evidence="2">2.5.1.31</ecNumber>
    </recommendedName>
    <alternativeName>
        <fullName evidence="2">Ditrans,polycis-undecaprenylcistransferase</fullName>
    </alternativeName>
    <alternativeName>
        <fullName evidence="2">Undecaprenyl diphosphate synthase</fullName>
        <shortName evidence="2">UDS</shortName>
    </alternativeName>
    <alternativeName>
        <fullName evidence="2">Undecaprenyl pyrophosphate synthase</fullName>
        <shortName evidence="2">UPP synthase</shortName>
    </alternativeName>
</protein>
<dbReference type="PROSITE" id="PS01066">
    <property type="entry name" value="UPP_SYNTHASE"/>
    <property type="match status" value="1"/>
</dbReference>
<dbReference type="InterPro" id="IPR018520">
    <property type="entry name" value="UPP_synth-like_CS"/>
</dbReference>
<dbReference type="InterPro" id="IPR036424">
    <property type="entry name" value="UPP_synth-like_sf"/>
</dbReference>
<feature type="binding site" evidence="2">
    <location>
        <position position="64"/>
    </location>
    <ligand>
        <name>substrate</name>
    </ligand>
</feature>
<gene>
    <name evidence="2 3" type="primary">uppS</name>
    <name evidence="3" type="ORF">GCM10010995_04910</name>
</gene>
<dbReference type="OrthoDB" id="4191603at2"/>
<keyword evidence="2" id="KW-0460">Magnesium</keyword>
<keyword evidence="2" id="KW-0479">Metal-binding</keyword>
<feature type="binding site" evidence="2">
    <location>
        <position position="20"/>
    </location>
    <ligand>
        <name>substrate</name>
    </ligand>
</feature>
<keyword evidence="4" id="KW-1185">Reference proteome</keyword>
<comment type="caution">
    <text evidence="2">Lacks conserved residue(s) required for the propagation of feature annotation.</text>
</comment>
<comment type="subunit">
    <text evidence="2">Homodimer.</text>
</comment>
<feature type="active site" description="Proton acceptor" evidence="2">
    <location>
        <position position="63"/>
    </location>
</feature>
<dbReference type="AlphaFoldDB" id="A0A8J3E8F1"/>
<feature type="binding site" evidence="2">
    <location>
        <begin position="16"/>
        <end position="19"/>
    </location>
    <ligand>
        <name>substrate</name>
    </ligand>
</feature>
<organism evidence="3 4">
    <name type="scientific">Cysteiniphilum litorale</name>
    <dbReference type="NCBI Taxonomy" id="2056700"/>
    <lineage>
        <taxon>Bacteria</taxon>
        <taxon>Pseudomonadati</taxon>
        <taxon>Pseudomonadota</taxon>
        <taxon>Gammaproteobacteria</taxon>
        <taxon>Thiotrichales</taxon>
        <taxon>Fastidiosibacteraceae</taxon>
        <taxon>Cysteiniphilum</taxon>
    </lineage>
</organism>
<dbReference type="NCBIfam" id="TIGR00055">
    <property type="entry name" value="uppS"/>
    <property type="match status" value="1"/>
</dbReference>
<dbReference type="GO" id="GO:0016094">
    <property type="term" value="P:polyprenol biosynthetic process"/>
    <property type="evidence" value="ECO:0007669"/>
    <property type="project" value="TreeGrafter"/>
</dbReference>
<name>A0A8J3E8F1_9GAMM</name>
<feature type="binding site" evidence="2">
    <location>
        <position position="15"/>
    </location>
    <ligand>
        <name>Mg(2+)</name>
        <dbReference type="ChEBI" id="CHEBI:18420"/>
    </ligand>
</feature>
<dbReference type="PANTHER" id="PTHR10291">
    <property type="entry name" value="DEHYDRODOLICHYL DIPHOSPHATE SYNTHASE FAMILY MEMBER"/>
    <property type="match status" value="1"/>
</dbReference>
<dbReference type="GO" id="GO:0008360">
    <property type="term" value="P:regulation of cell shape"/>
    <property type="evidence" value="ECO:0007669"/>
    <property type="project" value="UniProtKB-KW"/>
</dbReference>
<dbReference type="GO" id="GO:0000287">
    <property type="term" value="F:magnesium ion binding"/>
    <property type="evidence" value="ECO:0007669"/>
    <property type="project" value="UniProtKB-UniRule"/>
</dbReference>
<dbReference type="EMBL" id="BMJS01000003">
    <property type="protein sequence ID" value="GGF90615.1"/>
    <property type="molecule type" value="Genomic_DNA"/>
</dbReference>
<dbReference type="Proteomes" id="UP000636949">
    <property type="component" value="Unassembled WGS sequence"/>
</dbReference>
<evidence type="ECO:0000256" key="2">
    <source>
        <dbReference type="HAMAP-Rule" id="MF_01139"/>
    </source>
</evidence>
<keyword evidence="2" id="KW-0961">Cell wall biogenesis/degradation</keyword>
<dbReference type="RefSeq" id="WP_117001587.1">
    <property type="nucleotide sequence ID" value="NZ_BMJS01000003.1"/>
</dbReference>
<comment type="caution">
    <text evidence="3">The sequence shown here is derived from an EMBL/GenBank/DDBJ whole genome shotgun (WGS) entry which is preliminary data.</text>
</comment>
<evidence type="ECO:0000313" key="3">
    <source>
        <dbReference type="EMBL" id="GGF90615.1"/>
    </source>
</evidence>
<dbReference type="PANTHER" id="PTHR10291:SF0">
    <property type="entry name" value="DEHYDRODOLICHYL DIPHOSPHATE SYNTHASE 2"/>
    <property type="match status" value="1"/>
</dbReference>
<feature type="binding site" evidence="2">
    <location>
        <position position="186"/>
    </location>
    <ligand>
        <name>substrate</name>
    </ligand>
</feature>
<evidence type="ECO:0000256" key="1">
    <source>
        <dbReference type="ARBA" id="ARBA00022679"/>
    </source>
</evidence>
<dbReference type="GO" id="GO:0008834">
    <property type="term" value="F:ditrans,polycis-undecaprenyl-diphosphate synthase [(2E,6E)-farnesyl-diphosphate specific] activity"/>
    <property type="evidence" value="ECO:0007669"/>
    <property type="project" value="UniProtKB-UniRule"/>
</dbReference>
<comment type="cofactor">
    <cofactor evidence="2">
        <name>Mg(2+)</name>
        <dbReference type="ChEBI" id="CHEBI:18420"/>
    </cofactor>
    <text evidence="2">Binds 2 magnesium ions per subunit.</text>
</comment>
<reference evidence="3" key="2">
    <citation type="submission" date="2020-09" db="EMBL/GenBank/DDBJ databases">
        <authorList>
            <person name="Sun Q."/>
            <person name="Zhou Y."/>
        </authorList>
    </citation>
    <scope>NUCLEOTIDE SEQUENCE</scope>
    <source>
        <strain evidence="3">CGMCC 1.15758</strain>
    </source>
</reference>
<keyword evidence="2" id="KW-0133">Cell shape</keyword>
<dbReference type="FunFam" id="3.40.1180.10:FF:000001">
    <property type="entry name" value="(2E,6E)-farnesyl-diphosphate-specific ditrans,polycis-undecaprenyl-diphosphate synthase"/>
    <property type="match status" value="1"/>
</dbReference>
<dbReference type="GO" id="GO:0071555">
    <property type="term" value="P:cell wall organization"/>
    <property type="evidence" value="ECO:0007669"/>
    <property type="project" value="UniProtKB-KW"/>
</dbReference>
<accession>A0A8J3E8F1</accession>